<proteinExistence type="predicted"/>
<feature type="chain" id="PRO_5002103166" description="Ig-like domain-containing protein" evidence="1">
    <location>
        <begin position="28"/>
        <end position="229"/>
    </location>
</feature>
<evidence type="ECO:0000313" key="2">
    <source>
        <dbReference type="EMBL" id="AJF63687.1"/>
    </source>
</evidence>
<keyword evidence="3" id="KW-1185">Reference proteome</keyword>
<dbReference type="Proteomes" id="UP000031774">
    <property type="component" value="Chromosome"/>
</dbReference>
<evidence type="ECO:0000313" key="3">
    <source>
        <dbReference type="Proteomes" id="UP000031774"/>
    </source>
</evidence>
<keyword evidence="1" id="KW-0732">Signal</keyword>
<accession>A0A0B5HZI4</accession>
<dbReference type="AlphaFoldDB" id="A0A0B5HZI4"/>
<name>A0A0B5HZI4_9ACTN</name>
<protein>
    <recommendedName>
        <fullName evidence="4">Ig-like domain-containing protein</fullName>
    </recommendedName>
</protein>
<organism evidence="2 3">
    <name type="scientific">Streptomyces vietnamensis</name>
    <dbReference type="NCBI Taxonomy" id="362257"/>
    <lineage>
        <taxon>Bacteria</taxon>
        <taxon>Bacillati</taxon>
        <taxon>Actinomycetota</taxon>
        <taxon>Actinomycetes</taxon>
        <taxon>Kitasatosporales</taxon>
        <taxon>Streptomycetaceae</taxon>
        <taxon>Streptomyces</taxon>
    </lineage>
</organism>
<dbReference type="HOGENOM" id="CLU_1209275_0_0_11"/>
<dbReference type="RefSeq" id="WP_041127772.1">
    <property type="nucleotide sequence ID" value="NZ_CP010407.1"/>
</dbReference>
<dbReference type="EMBL" id="CP010407">
    <property type="protein sequence ID" value="AJF63687.1"/>
    <property type="molecule type" value="Genomic_DNA"/>
</dbReference>
<sequence length="229" mass="23655">MNRHLRYTLLTPLAVASVALAPALAHAASAEQVSDAPAAAPLAPACKLENGSSASEYDIILTGFTPNQKVKIVGAENINTAVDQQGAFTEQDVKKGTYHVEFGGGKKNKNQQSVNCTKPARVTPVHISDVDITSASTTPAVDVDCSVAQSVTFKATLTGTGTGDTTVRWSSSTKSSNPVVKFTAPTTETTFVAKSAPRAAATAPAPKVFASVVAGDASDTMTFTLKCKP</sequence>
<reference evidence="2 3" key="1">
    <citation type="submission" date="2014-12" db="EMBL/GenBank/DDBJ databases">
        <title>Complete genome sequence of Streptomyces vietnamensis strain GIMV4.0001, a genetic manipulable producer of the benzoisochromanequinone antibiotic granaticin.</title>
        <authorList>
            <person name="Deng M.R."/>
            <person name="Guo J."/>
            <person name="Ma L.Y."/>
            <person name="Feng G.D."/>
            <person name="Mo C.Y."/>
            <person name="Zhu H.H."/>
        </authorList>
    </citation>
    <scope>NUCLEOTIDE SEQUENCE [LARGE SCALE GENOMIC DNA]</scope>
    <source>
        <strain evidence="3">GIMV4.0001</strain>
    </source>
</reference>
<evidence type="ECO:0000256" key="1">
    <source>
        <dbReference type="SAM" id="SignalP"/>
    </source>
</evidence>
<dbReference type="KEGG" id="svt:SVTN_03630"/>
<feature type="signal peptide" evidence="1">
    <location>
        <begin position="1"/>
        <end position="27"/>
    </location>
</feature>
<gene>
    <name evidence="2" type="ORF">SVTN_03630</name>
</gene>
<evidence type="ECO:0008006" key="4">
    <source>
        <dbReference type="Google" id="ProtNLM"/>
    </source>
</evidence>